<dbReference type="Proteomes" id="UP001267878">
    <property type="component" value="Unassembled WGS sequence"/>
</dbReference>
<keyword evidence="2" id="KW-1185">Reference proteome</keyword>
<organism evidence="1 2">
    <name type="scientific">Agrilutibacter niabensis</name>
    <dbReference type="NCBI Taxonomy" id="380628"/>
    <lineage>
        <taxon>Bacteria</taxon>
        <taxon>Pseudomonadati</taxon>
        <taxon>Pseudomonadota</taxon>
        <taxon>Gammaproteobacteria</taxon>
        <taxon>Lysobacterales</taxon>
        <taxon>Lysobacteraceae</taxon>
        <taxon>Agrilutibacter</taxon>
    </lineage>
</organism>
<evidence type="ECO:0000313" key="2">
    <source>
        <dbReference type="Proteomes" id="UP001267878"/>
    </source>
</evidence>
<name>A0ABU1VPC7_9GAMM</name>
<dbReference type="EMBL" id="JAVDVW010000001">
    <property type="protein sequence ID" value="MDR7099339.1"/>
    <property type="molecule type" value="Genomic_DNA"/>
</dbReference>
<sequence>MRPNVPAALEQLALAVLKLFEDANLAYADPGEPHVVSELFALLRPRFPDHTVSNEYDRREQEIKLLGDSKIIPDLVVHRVGHQADNLLVIEIKLAGNYDYENDIRKLRGMTENKGEYRYAVGVHLVLSVTRRRVMRGHVYIDGTVDPELTQWFEAKFA</sequence>
<reference evidence="1 2" key="1">
    <citation type="submission" date="2023-07" db="EMBL/GenBank/DDBJ databases">
        <title>Sorghum-associated microbial communities from plants grown in Nebraska, USA.</title>
        <authorList>
            <person name="Schachtman D."/>
        </authorList>
    </citation>
    <scope>NUCLEOTIDE SEQUENCE [LARGE SCALE GENOMIC DNA]</scope>
    <source>
        <strain evidence="1 2">BE187</strain>
    </source>
</reference>
<protein>
    <submittedName>
        <fullName evidence="1">Uncharacterized protein</fullName>
    </submittedName>
</protein>
<gene>
    <name evidence="1" type="ORF">J2X04_001686</name>
</gene>
<proteinExistence type="predicted"/>
<evidence type="ECO:0000313" key="1">
    <source>
        <dbReference type="EMBL" id="MDR7099339.1"/>
    </source>
</evidence>
<dbReference type="RefSeq" id="WP_310053541.1">
    <property type="nucleotide sequence ID" value="NZ_JAVDVW010000001.1"/>
</dbReference>
<accession>A0ABU1VPC7</accession>
<comment type="caution">
    <text evidence="1">The sequence shown here is derived from an EMBL/GenBank/DDBJ whole genome shotgun (WGS) entry which is preliminary data.</text>
</comment>